<dbReference type="KEGG" id="phy:AJ81_01655"/>
<dbReference type="AlphaFoldDB" id="A0A0X1KTP9"/>
<name>A0A0X1KTP9_9THEM</name>
<evidence type="ECO:0000313" key="3">
    <source>
        <dbReference type="Proteomes" id="UP000077469"/>
    </source>
</evidence>
<dbReference type="Proteomes" id="UP000077469">
    <property type="component" value="Chromosome"/>
</dbReference>
<dbReference type="STRING" id="1123384.AJ81_01655"/>
<keyword evidence="1" id="KW-0472">Membrane</keyword>
<proteinExistence type="predicted"/>
<accession>A0A0X1KTP9</accession>
<dbReference type="RefSeq" id="WP_031503480.1">
    <property type="nucleotide sequence ID" value="NC_022795.1"/>
</dbReference>
<keyword evidence="1" id="KW-1133">Transmembrane helix</keyword>
<sequence>MSFITVQLLIYLFVSLCFIAIAGMCLSTVITHFFQITKRLEEDIDLMMAIDFLRYDFWFKSISTAQVSSSAMSFWEKVDGKEKKVWYRVEMEQGDYVLKRVANDGTNVVYRSKKPISFYEETGIWGVKIGELCFDMVNATPSDVRVRLNLKPGELPYFLRPKQVDVSE</sequence>
<protein>
    <submittedName>
        <fullName evidence="2">Uncharacterized protein</fullName>
    </submittedName>
</protein>
<reference evidence="2 3" key="1">
    <citation type="submission" date="2014-01" db="EMBL/GenBank/DDBJ databases">
        <title>Genome sequencing of Thermotog hypogea.</title>
        <authorList>
            <person name="Zhang X."/>
            <person name="Alvare G."/>
            <person name="Fristensky B."/>
            <person name="Chen L."/>
            <person name="Suen T."/>
            <person name="Chen Q."/>
            <person name="Ma K."/>
        </authorList>
    </citation>
    <scope>NUCLEOTIDE SEQUENCE [LARGE SCALE GENOMIC DNA]</scope>
    <source>
        <strain evidence="2 3">DSM 11164</strain>
    </source>
</reference>
<gene>
    <name evidence="2" type="ORF">AJ81_01655</name>
</gene>
<feature type="transmembrane region" description="Helical" evidence="1">
    <location>
        <begin position="6"/>
        <end position="30"/>
    </location>
</feature>
<dbReference type="OrthoDB" id="47522at2"/>
<dbReference type="EMBL" id="CP007141">
    <property type="protein sequence ID" value="AJC74635.1"/>
    <property type="molecule type" value="Genomic_DNA"/>
</dbReference>
<keyword evidence="1" id="KW-0812">Transmembrane</keyword>
<evidence type="ECO:0000256" key="1">
    <source>
        <dbReference type="SAM" id="Phobius"/>
    </source>
</evidence>
<dbReference type="PaxDb" id="1123384-AJ81_01655"/>
<keyword evidence="3" id="KW-1185">Reference proteome</keyword>
<organism evidence="2 3">
    <name type="scientific">Pseudothermotoga hypogea DSM 11164 = NBRC 106472</name>
    <dbReference type="NCBI Taxonomy" id="1123384"/>
    <lineage>
        <taxon>Bacteria</taxon>
        <taxon>Thermotogati</taxon>
        <taxon>Thermotogota</taxon>
        <taxon>Thermotogae</taxon>
        <taxon>Thermotogales</taxon>
        <taxon>Thermotogaceae</taxon>
        <taxon>Pseudothermotoga</taxon>
    </lineage>
</organism>
<dbReference type="PATRIC" id="fig|1123384.7.peg.330"/>
<evidence type="ECO:0000313" key="2">
    <source>
        <dbReference type="EMBL" id="AJC74635.1"/>
    </source>
</evidence>